<protein>
    <submittedName>
        <fullName evidence="2">Uncharacterized protein</fullName>
    </submittedName>
</protein>
<dbReference type="AlphaFoldDB" id="A0A7J7KQ67"/>
<sequence>MKEQQPGMSKKFLFNKKEAEEEREFHSKGYHPMEKKLLVDLDSVWSVKDVVLDCSNKSMPTDRVNAGTSYYSRHGKTQTGKVDTNKSVGAETSQWNRKEFHNPQQKNLPLELQTILWTFSHSTPVSSDCICSDTWHLLQVLVNDM</sequence>
<comment type="caution">
    <text evidence="2">The sequence shown here is derived from an EMBL/GenBank/DDBJ whole genome shotgun (WGS) entry which is preliminary data.</text>
</comment>
<organism evidence="2 3">
    <name type="scientific">Bugula neritina</name>
    <name type="common">Brown bryozoan</name>
    <name type="synonym">Sertularia neritina</name>
    <dbReference type="NCBI Taxonomy" id="10212"/>
    <lineage>
        <taxon>Eukaryota</taxon>
        <taxon>Metazoa</taxon>
        <taxon>Spiralia</taxon>
        <taxon>Lophotrochozoa</taxon>
        <taxon>Bryozoa</taxon>
        <taxon>Gymnolaemata</taxon>
        <taxon>Cheilostomatida</taxon>
        <taxon>Flustrina</taxon>
        <taxon>Buguloidea</taxon>
        <taxon>Bugulidae</taxon>
        <taxon>Bugula</taxon>
    </lineage>
</organism>
<evidence type="ECO:0000256" key="1">
    <source>
        <dbReference type="SAM" id="MobiDB-lite"/>
    </source>
</evidence>
<gene>
    <name evidence="2" type="ORF">EB796_001368</name>
</gene>
<name>A0A7J7KQ67_BUGNE</name>
<keyword evidence="3" id="KW-1185">Reference proteome</keyword>
<proteinExistence type="predicted"/>
<reference evidence="2" key="1">
    <citation type="submission" date="2020-06" db="EMBL/GenBank/DDBJ databases">
        <title>Draft genome of Bugula neritina, a colonial animal packing powerful symbionts and potential medicines.</title>
        <authorList>
            <person name="Rayko M."/>
        </authorList>
    </citation>
    <scope>NUCLEOTIDE SEQUENCE [LARGE SCALE GENOMIC DNA]</scope>
    <source>
        <strain evidence="2">Kwan_BN1</strain>
    </source>
</reference>
<feature type="region of interest" description="Disordered" evidence="1">
    <location>
        <begin position="63"/>
        <end position="88"/>
    </location>
</feature>
<feature type="compositionally biased region" description="Polar residues" evidence="1">
    <location>
        <begin position="66"/>
        <end position="88"/>
    </location>
</feature>
<dbReference type="Proteomes" id="UP000593567">
    <property type="component" value="Unassembled WGS sequence"/>
</dbReference>
<accession>A0A7J7KQ67</accession>
<evidence type="ECO:0000313" key="2">
    <source>
        <dbReference type="EMBL" id="KAF6040326.1"/>
    </source>
</evidence>
<dbReference type="EMBL" id="VXIV02000160">
    <property type="protein sequence ID" value="KAF6040326.1"/>
    <property type="molecule type" value="Genomic_DNA"/>
</dbReference>
<evidence type="ECO:0000313" key="3">
    <source>
        <dbReference type="Proteomes" id="UP000593567"/>
    </source>
</evidence>